<accession>A0A162THV7</accession>
<evidence type="ECO:0000313" key="4">
    <source>
        <dbReference type="EMBL" id="OAD67283.1"/>
    </source>
</evidence>
<evidence type="ECO:0000256" key="2">
    <source>
        <dbReference type="ARBA" id="ARBA00022490"/>
    </source>
</evidence>
<dbReference type="SUPFAM" id="SSF48371">
    <property type="entry name" value="ARM repeat"/>
    <property type="match status" value="1"/>
</dbReference>
<keyword evidence="2" id="KW-0963">Cytoplasm</keyword>
<dbReference type="GO" id="GO:0005737">
    <property type="term" value="C:cytoplasm"/>
    <property type="evidence" value="ECO:0007669"/>
    <property type="project" value="UniProtKB-SubCell"/>
</dbReference>
<proteinExistence type="inferred from homology"/>
<evidence type="ECO:0000313" key="5">
    <source>
        <dbReference type="Proteomes" id="UP000077315"/>
    </source>
</evidence>
<dbReference type="GO" id="GO:0005634">
    <property type="term" value="C:nucleus"/>
    <property type="evidence" value="ECO:0007669"/>
    <property type="project" value="TreeGrafter"/>
</dbReference>
<dbReference type="GeneID" id="28998134"/>
<dbReference type="GO" id="GO:0006974">
    <property type="term" value="P:DNA damage response"/>
    <property type="evidence" value="ECO:0007669"/>
    <property type="project" value="InterPro"/>
</dbReference>
<dbReference type="InterPro" id="IPR016024">
    <property type="entry name" value="ARM-type_fold"/>
</dbReference>
<dbReference type="PANTHER" id="PTHR21331">
    <property type="entry name" value="BRCA1-ASSOCIATED ATM ACTIVATOR 1"/>
    <property type="match status" value="1"/>
</dbReference>
<comment type="similarity">
    <text evidence="3">Belongs to the BRAT1 family.</text>
</comment>
<dbReference type="InterPro" id="IPR038904">
    <property type="entry name" value="BRAT1"/>
</dbReference>
<evidence type="ECO:0000256" key="3">
    <source>
        <dbReference type="ARBA" id="ARBA00061308"/>
    </source>
</evidence>
<name>A0A162THV7_PHYB8</name>
<dbReference type="AlphaFoldDB" id="A0A162THV7"/>
<dbReference type="PANTHER" id="PTHR21331:SF2">
    <property type="entry name" value="BRCA1-ASSOCIATED ATM ACTIVATOR 1"/>
    <property type="match status" value="1"/>
</dbReference>
<dbReference type="RefSeq" id="XP_018285323.1">
    <property type="nucleotide sequence ID" value="XM_018437228.1"/>
</dbReference>
<evidence type="ECO:0000256" key="1">
    <source>
        <dbReference type="ARBA" id="ARBA00004496"/>
    </source>
</evidence>
<dbReference type="Gene3D" id="1.25.10.10">
    <property type="entry name" value="Leucine-rich Repeat Variant"/>
    <property type="match status" value="2"/>
</dbReference>
<dbReference type="OrthoDB" id="10057956at2759"/>
<reference evidence="5" key="1">
    <citation type="submission" date="2015-06" db="EMBL/GenBank/DDBJ databases">
        <title>Expansion of signal transduction pathways in fungi by whole-genome duplication.</title>
        <authorList>
            <consortium name="DOE Joint Genome Institute"/>
            <person name="Corrochano L.M."/>
            <person name="Kuo A."/>
            <person name="Marcet-Houben M."/>
            <person name="Polaino S."/>
            <person name="Salamov A."/>
            <person name="Villalobos J.M."/>
            <person name="Alvarez M.I."/>
            <person name="Avalos J."/>
            <person name="Benito E.P."/>
            <person name="Benoit I."/>
            <person name="Burger G."/>
            <person name="Camino L.P."/>
            <person name="Canovas D."/>
            <person name="Cerda-Olmedo E."/>
            <person name="Cheng J.-F."/>
            <person name="Dominguez A."/>
            <person name="Elias M."/>
            <person name="Eslava A.P."/>
            <person name="Glaser F."/>
            <person name="Grimwood J."/>
            <person name="Gutierrez G."/>
            <person name="Heitman J."/>
            <person name="Henrissat B."/>
            <person name="Iturriaga E.A."/>
            <person name="Lang B.F."/>
            <person name="Lavin J.L."/>
            <person name="Lee S."/>
            <person name="Li W."/>
            <person name="Lindquist E."/>
            <person name="Lopez-Garcia S."/>
            <person name="Luque E.M."/>
            <person name="Marcos A.T."/>
            <person name="Martin J."/>
            <person name="McCluskey K."/>
            <person name="Medina H.R."/>
            <person name="Miralles-Duran A."/>
            <person name="Miyazaki A."/>
            <person name="Munoz-Torres E."/>
            <person name="Oguiza J.A."/>
            <person name="Ohm R."/>
            <person name="Olmedo M."/>
            <person name="Orejas M."/>
            <person name="Ortiz-Castellanos L."/>
            <person name="Pisabarro A.G."/>
            <person name="Rodriguez-Romero J."/>
            <person name="Ruiz-Herrera J."/>
            <person name="Ruiz-Vazquez R."/>
            <person name="Sanz C."/>
            <person name="Schackwitz W."/>
            <person name="Schmutz J."/>
            <person name="Shahriari M."/>
            <person name="Shelest E."/>
            <person name="Silva-Franco F."/>
            <person name="Soanes D."/>
            <person name="Syed K."/>
            <person name="Tagua V.G."/>
            <person name="Talbot N.J."/>
            <person name="Thon M."/>
            <person name="De vries R.P."/>
            <person name="Wiebenga A."/>
            <person name="Yadav J.S."/>
            <person name="Braun E.L."/>
            <person name="Baker S."/>
            <person name="Garre V."/>
            <person name="Horwitz B."/>
            <person name="Torres-Martinez S."/>
            <person name="Idnurm A."/>
            <person name="Herrera-Estrella A."/>
            <person name="Gabaldon T."/>
            <person name="Grigoriev I.V."/>
        </authorList>
    </citation>
    <scope>NUCLEOTIDE SEQUENCE [LARGE SCALE GENOMIC DNA]</scope>
    <source>
        <strain evidence="5">NRRL 1555(-)</strain>
    </source>
</reference>
<organism evidence="4 5">
    <name type="scientific">Phycomyces blakesleeanus (strain ATCC 8743b / DSM 1359 / FGSC 10004 / NBRC 33097 / NRRL 1555)</name>
    <dbReference type="NCBI Taxonomy" id="763407"/>
    <lineage>
        <taxon>Eukaryota</taxon>
        <taxon>Fungi</taxon>
        <taxon>Fungi incertae sedis</taxon>
        <taxon>Mucoromycota</taxon>
        <taxon>Mucoromycotina</taxon>
        <taxon>Mucoromycetes</taxon>
        <taxon>Mucorales</taxon>
        <taxon>Phycomycetaceae</taxon>
        <taxon>Phycomyces</taxon>
    </lineage>
</organism>
<gene>
    <name evidence="4" type="ORF">PHYBLDRAFT_174322</name>
</gene>
<keyword evidence="5" id="KW-1185">Reference proteome</keyword>
<dbReference type="EMBL" id="KV441024">
    <property type="protein sequence ID" value="OAD67283.1"/>
    <property type="molecule type" value="Genomic_DNA"/>
</dbReference>
<comment type="subcellular location">
    <subcellularLocation>
        <location evidence="1">Cytoplasm</location>
    </subcellularLocation>
</comment>
<dbReference type="VEuPathDB" id="FungiDB:PHYBLDRAFT_174322"/>
<dbReference type="InParanoid" id="A0A162THV7"/>
<sequence>MPKISQADLERAKGIIMALPMMSHTIVDDTLYEKILLFINSLLEHEPSITTTFDEWGVFAIVQEACVQTDQDYRVYSVCYRLLGRIVAFDGKMFSKLALEQPGLLTGIAAGLRSTEPALRVACFETCRGFTNCLEGTVWLLENEKIKTLMSSILLDDSTYVVAESFKFFQSLVESKDKTGFISPAHQEALSTLSGLLDPSATIKELLQPDVDPGVLMPVLEFCRVMANSRTTASLNYLEDSGILHTLLLLLDDSNRIVRTRMIEILSELFKWAPDPLGLLLPKPTEPASAARDHIRHAYDFVISLVIDRIQNPDTANTIVSGLSLLPCAIDLLKRLENKSVKDALVIQGTFTRVLEVCIKGHTLKDIDTYTKTVTMLNTSRSLSYKKSLMQTALRGLNYLVSEFPDTDIVRAIVNTIINAEPSLNSVLLILLDRKWAVDQSILKMTLDLLLSLLHALTLTSLTSSNISTIVYKTMDKLIQILNEDDANCRCVSRILGTFDAILENPKLSEIAMGTIISASFVNALKLKFMDPEWDVRDTAVEFVGRLFELQDSSKSTFAIQHNLPMLIFDRIHDNEPYVRASALTSMQFLLRNRKGWAFIQEHPKTRDIARKLPRLLHDDEAFVRRAALDVLSCLVDNRSCQGIQVGLNNDIKDSLNPAIVSRMMDDPDSEVRVRACRFLESLWNLHLHDSEQQKRNKTDDDFMGVDTESYFYVLEGNRLLLDAPNDTQRIVRAEVLKIIERILNDSPTSAAVSRKRSIQVDDRDTHFLEELGNVDLEKLRQRSIPEHFYEETFVIDAEMMTQSLEPLNSGDDVNMLDCY</sequence>
<protein>
    <submittedName>
        <fullName evidence="4">Uncharacterized protein</fullName>
    </submittedName>
</protein>
<dbReference type="InterPro" id="IPR011989">
    <property type="entry name" value="ARM-like"/>
</dbReference>
<dbReference type="STRING" id="763407.A0A162THV7"/>
<dbReference type="Proteomes" id="UP000077315">
    <property type="component" value="Unassembled WGS sequence"/>
</dbReference>